<sequence>MEGEISHVVDHPSENDHINMILRSLQPRFARHLMGFLHTNFGSLVQALNGIDEGIARGLWRESSPFDSNGKKPLGGQRPRDMGLRETSYLIPSALSPIDYYSFCTEADKTILPARFSDFYTIQLDFTLDDDDSDGRDIHIVACSGKVVQPPPLVGEMMMRALSVLLDNGLALNVCPLVTTIALGYALLDFCPSTQTVRAYDSTKREVMGTLIIELLIGLATFPTLFQHGLGRRQHGPMEFVATTDYDTPFGLGFIPTEVHPHIEDFGTVIDIEEATDCGVVIVPTEVTDEVVPHDEYQDEMNMMSMSHIVEMVQPEPTSPFDLFGVSAIEYPERLANVVPVPEKDGKVRVCVDFRDLNKASPKNDFPFLHIDMLVDSTASHSMLFFMDGFSGYNQILMALEDMEKTVVITEWATYCYKVMSFGLKNTRATYQRVATTLFHDMIHRDIEVYVDDMIVKSRDIANHLVALERFFKRIRKFRLSLNPKKCTFVPPTPRRPLLLYLSVSNMVLRCMLAQLDDLGKERAIYYLIKRMLEYERRYVMIERLCLTLVWASRRLWHYMIEYSVHLISHLDPLRYLFDRPAFTGRLMRWLILLTEFDIQYVSQKSIKGTIVVDHLVSLLISEDRPIDDDFPDKEFVAMIGLSGWHMYFDNAANHLGYEIGVLLISPRSAKPACRCLATLASSMDFPTDMVIRPLLIEMRFVPAYCCLVGKTEVQDDLPWYHDIY</sequence>
<dbReference type="PANTHER" id="PTHR24559">
    <property type="entry name" value="TRANSPOSON TY3-I GAG-POL POLYPROTEIN"/>
    <property type="match status" value="1"/>
</dbReference>
<gene>
    <name evidence="10" type="primary">TY3B-I_864</name>
    <name evidence="10" type="ORF">CK203_053933</name>
</gene>
<dbReference type="GO" id="GO:0016787">
    <property type="term" value="F:hydrolase activity"/>
    <property type="evidence" value="ECO:0007669"/>
    <property type="project" value="UniProtKB-KW"/>
</dbReference>
<keyword evidence="2" id="KW-0548">Nucleotidyltransferase</keyword>
<keyword evidence="7" id="KW-1133">Transmembrane helix</keyword>
<evidence type="ECO:0000256" key="6">
    <source>
        <dbReference type="ARBA" id="ARBA00022918"/>
    </source>
</evidence>
<comment type="caution">
    <text evidence="10">The sequence shown here is derived from an EMBL/GenBank/DDBJ whole genome shotgun (WGS) entry which is preliminary data.</text>
</comment>
<dbReference type="InterPro" id="IPR043128">
    <property type="entry name" value="Rev_trsase/Diguanyl_cyclase"/>
</dbReference>
<dbReference type="GO" id="GO:0003964">
    <property type="term" value="F:RNA-directed DNA polymerase activity"/>
    <property type="evidence" value="ECO:0007669"/>
    <property type="project" value="UniProtKB-KW"/>
</dbReference>
<keyword evidence="6" id="KW-0695">RNA-directed DNA polymerase</keyword>
<evidence type="ECO:0000256" key="4">
    <source>
        <dbReference type="ARBA" id="ARBA00022759"/>
    </source>
</evidence>
<keyword evidence="7" id="KW-0812">Transmembrane</keyword>
<dbReference type="EMBL" id="QGNW01000262">
    <property type="protein sequence ID" value="RVW80699.1"/>
    <property type="molecule type" value="Genomic_DNA"/>
</dbReference>
<feature type="transmembrane region" description="Helical" evidence="7">
    <location>
        <begin position="207"/>
        <end position="226"/>
    </location>
</feature>
<feature type="transmembrane region" description="Helical" evidence="7">
    <location>
        <begin position="165"/>
        <end position="187"/>
    </location>
</feature>
<proteinExistence type="predicted"/>
<dbReference type="AlphaFoldDB" id="A0A438H8H7"/>
<keyword evidence="1" id="KW-0808">Transferase</keyword>
<dbReference type="Gene3D" id="3.30.70.270">
    <property type="match status" value="1"/>
</dbReference>
<name>A0A438H8H7_VITVI</name>
<evidence type="ECO:0000313" key="10">
    <source>
        <dbReference type="EMBL" id="RVW80699.1"/>
    </source>
</evidence>
<dbReference type="Pfam" id="PF17917">
    <property type="entry name" value="RT_RNaseH"/>
    <property type="match status" value="1"/>
</dbReference>
<keyword evidence="7" id="KW-0472">Membrane</keyword>
<evidence type="ECO:0000256" key="7">
    <source>
        <dbReference type="SAM" id="Phobius"/>
    </source>
</evidence>
<evidence type="ECO:0000256" key="1">
    <source>
        <dbReference type="ARBA" id="ARBA00022679"/>
    </source>
</evidence>
<dbReference type="Pfam" id="PF00078">
    <property type="entry name" value="RVT_1"/>
    <property type="match status" value="1"/>
</dbReference>
<keyword evidence="3" id="KW-0540">Nuclease</keyword>
<dbReference type="InterPro" id="IPR043502">
    <property type="entry name" value="DNA/RNA_pol_sf"/>
</dbReference>
<dbReference type="GO" id="GO:0004519">
    <property type="term" value="F:endonuclease activity"/>
    <property type="evidence" value="ECO:0007669"/>
    <property type="project" value="UniProtKB-KW"/>
</dbReference>
<dbReference type="Proteomes" id="UP000288805">
    <property type="component" value="Unassembled WGS sequence"/>
</dbReference>
<feature type="domain" description="Reverse transcriptase RNase H-like" evidence="9">
    <location>
        <begin position="494"/>
        <end position="597"/>
    </location>
</feature>
<dbReference type="InterPro" id="IPR053134">
    <property type="entry name" value="RNA-dir_DNA_polymerase"/>
</dbReference>
<keyword evidence="4" id="KW-0255">Endonuclease</keyword>
<dbReference type="SUPFAM" id="SSF56672">
    <property type="entry name" value="DNA/RNA polymerases"/>
    <property type="match status" value="1"/>
</dbReference>
<evidence type="ECO:0000256" key="3">
    <source>
        <dbReference type="ARBA" id="ARBA00022722"/>
    </source>
</evidence>
<dbReference type="Gene3D" id="3.10.10.10">
    <property type="entry name" value="HIV Type 1 Reverse Transcriptase, subunit A, domain 1"/>
    <property type="match status" value="1"/>
</dbReference>
<evidence type="ECO:0000313" key="11">
    <source>
        <dbReference type="Proteomes" id="UP000288805"/>
    </source>
</evidence>
<reference evidence="10 11" key="1">
    <citation type="journal article" date="2018" name="PLoS Genet.">
        <title>Population sequencing reveals clonal diversity and ancestral inbreeding in the grapevine cultivar Chardonnay.</title>
        <authorList>
            <person name="Roach M.J."/>
            <person name="Johnson D.L."/>
            <person name="Bohlmann J."/>
            <person name="van Vuuren H.J."/>
            <person name="Jones S.J."/>
            <person name="Pretorius I.S."/>
            <person name="Schmidt S.A."/>
            <person name="Borneman A.R."/>
        </authorList>
    </citation>
    <scope>NUCLEOTIDE SEQUENCE [LARGE SCALE GENOMIC DNA]</scope>
    <source>
        <strain evidence="11">cv. Chardonnay</strain>
        <tissue evidence="10">Leaf</tissue>
    </source>
</reference>
<evidence type="ECO:0000259" key="8">
    <source>
        <dbReference type="Pfam" id="PF00078"/>
    </source>
</evidence>
<dbReference type="InterPro" id="IPR000477">
    <property type="entry name" value="RT_dom"/>
</dbReference>
<evidence type="ECO:0000256" key="5">
    <source>
        <dbReference type="ARBA" id="ARBA00022801"/>
    </source>
</evidence>
<dbReference type="CDD" id="cd01647">
    <property type="entry name" value="RT_LTR"/>
    <property type="match status" value="1"/>
</dbReference>
<dbReference type="PANTHER" id="PTHR24559:SF457">
    <property type="entry name" value="RNA-DIRECTED DNA POLYMERASE HOMOLOG"/>
    <property type="match status" value="1"/>
</dbReference>
<dbReference type="InterPro" id="IPR041373">
    <property type="entry name" value="RT_RNaseH"/>
</dbReference>
<feature type="domain" description="Reverse transcriptase" evidence="8">
    <location>
        <begin position="341"/>
        <end position="490"/>
    </location>
</feature>
<organism evidence="10 11">
    <name type="scientific">Vitis vinifera</name>
    <name type="common">Grape</name>
    <dbReference type="NCBI Taxonomy" id="29760"/>
    <lineage>
        <taxon>Eukaryota</taxon>
        <taxon>Viridiplantae</taxon>
        <taxon>Streptophyta</taxon>
        <taxon>Embryophyta</taxon>
        <taxon>Tracheophyta</taxon>
        <taxon>Spermatophyta</taxon>
        <taxon>Magnoliopsida</taxon>
        <taxon>eudicotyledons</taxon>
        <taxon>Gunneridae</taxon>
        <taxon>Pentapetalae</taxon>
        <taxon>rosids</taxon>
        <taxon>Vitales</taxon>
        <taxon>Vitaceae</taxon>
        <taxon>Viteae</taxon>
        <taxon>Vitis</taxon>
    </lineage>
</organism>
<accession>A0A438H8H7</accession>
<evidence type="ECO:0000259" key="9">
    <source>
        <dbReference type="Pfam" id="PF17917"/>
    </source>
</evidence>
<protein>
    <submittedName>
        <fullName evidence="10">Transposon Ty3-I Gag-Pol polyprotein</fullName>
    </submittedName>
</protein>
<evidence type="ECO:0000256" key="2">
    <source>
        <dbReference type="ARBA" id="ARBA00022695"/>
    </source>
</evidence>
<keyword evidence="5" id="KW-0378">Hydrolase</keyword>